<proteinExistence type="predicted"/>
<gene>
    <name evidence="2" type="ORF">MTR67_040075</name>
</gene>
<protein>
    <submittedName>
        <fullName evidence="2">Uncharacterized protein</fullName>
    </submittedName>
</protein>
<reference evidence="2" key="1">
    <citation type="submission" date="2023-08" db="EMBL/GenBank/DDBJ databases">
        <title>A de novo genome assembly of Solanum verrucosum Schlechtendal, a Mexican diploid species geographically isolated from the other diploid A-genome species in potato relatives.</title>
        <authorList>
            <person name="Hosaka K."/>
        </authorList>
    </citation>
    <scope>NUCLEOTIDE SEQUENCE</scope>
    <source>
        <tissue evidence="2">Young leaves</tissue>
    </source>
</reference>
<organism evidence="2 3">
    <name type="scientific">Solanum verrucosum</name>
    <dbReference type="NCBI Taxonomy" id="315347"/>
    <lineage>
        <taxon>Eukaryota</taxon>
        <taxon>Viridiplantae</taxon>
        <taxon>Streptophyta</taxon>
        <taxon>Embryophyta</taxon>
        <taxon>Tracheophyta</taxon>
        <taxon>Spermatophyta</taxon>
        <taxon>Magnoliopsida</taxon>
        <taxon>eudicotyledons</taxon>
        <taxon>Gunneridae</taxon>
        <taxon>Pentapetalae</taxon>
        <taxon>asterids</taxon>
        <taxon>lamiids</taxon>
        <taxon>Solanales</taxon>
        <taxon>Solanaceae</taxon>
        <taxon>Solanoideae</taxon>
        <taxon>Solaneae</taxon>
        <taxon>Solanum</taxon>
    </lineage>
</organism>
<evidence type="ECO:0000313" key="3">
    <source>
        <dbReference type="Proteomes" id="UP001234989"/>
    </source>
</evidence>
<evidence type="ECO:0000313" key="2">
    <source>
        <dbReference type="EMBL" id="WMV46690.1"/>
    </source>
</evidence>
<evidence type="ECO:0000256" key="1">
    <source>
        <dbReference type="SAM" id="MobiDB-lite"/>
    </source>
</evidence>
<dbReference type="AlphaFoldDB" id="A0AAF0UHZ3"/>
<feature type="region of interest" description="Disordered" evidence="1">
    <location>
        <begin position="1"/>
        <end position="90"/>
    </location>
</feature>
<name>A0AAF0UHZ3_SOLVR</name>
<dbReference type="Proteomes" id="UP001234989">
    <property type="component" value="Chromosome 9"/>
</dbReference>
<feature type="compositionally biased region" description="Acidic residues" evidence="1">
    <location>
        <begin position="22"/>
        <end position="32"/>
    </location>
</feature>
<accession>A0AAF0UHZ3</accession>
<dbReference type="EMBL" id="CP133620">
    <property type="protein sequence ID" value="WMV46690.1"/>
    <property type="molecule type" value="Genomic_DNA"/>
</dbReference>
<feature type="compositionally biased region" description="Polar residues" evidence="1">
    <location>
        <begin position="1"/>
        <end position="14"/>
    </location>
</feature>
<sequence length="102" mass="11601">MSNQAEQDESLSVSSREKYGYEDEWAEDEDANGDTFTDQQYIQGPVEDMARPKISVRGPAPRKKAKGVVIGAEVTPPRATQSKPPLERAKRRRKWWKVLARV</sequence>
<keyword evidence="3" id="KW-1185">Reference proteome</keyword>